<evidence type="ECO:0000256" key="2">
    <source>
        <dbReference type="ARBA" id="ARBA00008682"/>
    </source>
</evidence>
<dbReference type="Gene3D" id="3.20.20.80">
    <property type="entry name" value="Glycosidases"/>
    <property type="match status" value="1"/>
</dbReference>
<dbReference type="OMA" id="SYPESKY"/>
<evidence type="ECO:0000313" key="12">
    <source>
        <dbReference type="EMBL" id="OSS46232.1"/>
    </source>
</evidence>
<keyword evidence="9" id="KW-0624">Polysaccharide degradation</keyword>
<keyword evidence="7" id="KW-0119">Carbohydrate metabolism</keyword>
<evidence type="ECO:0000256" key="7">
    <source>
        <dbReference type="ARBA" id="ARBA00023277"/>
    </source>
</evidence>
<dbReference type="Gene3D" id="3.10.50.10">
    <property type="match status" value="1"/>
</dbReference>
<keyword evidence="5" id="KW-0146">Chitin degradation</keyword>
<dbReference type="SUPFAM" id="SSF54556">
    <property type="entry name" value="Chitinase insertion domain"/>
    <property type="match status" value="1"/>
</dbReference>
<dbReference type="InterPro" id="IPR011583">
    <property type="entry name" value="Chitinase_II/V-like_cat"/>
</dbReference>
<dbReference type="InterPro" id="IPR017853">
    <property type="entry name" value="GH"/>
</dbReference>
<dbReference type="GO" id="GO:0005576">
    <property type="term" value="C:extracellular region"/>
    <property type="evidence" value="ECO:0007669"/>
    <property type="project" value="TreeGrafter"/>
</dbReference>
<keyword evidence="6" id="KW-0325">Glycoprotein</keyword>
<dbReference type="PROSITE" id="PS51910">
    <property type="entry name" value="GH18_2"/>
    <property type="match status" value="1"/>
</dbReference>
<keyword evidence="4 10" id="KW-0378">Hydrolase</keyword>
<evidence type="ECO:0000313" key="13">
    <source>
        <dbReference type="Proteomes" id="UP000193240"/>
    </source>
</evidence>
<comment type="similarity">
    <text evidence="2">Belongs to the glycosyl hydrolase 18 family. Chitinase class V subfamily.</text>
</comment>
<dbReference type="InterPro" id="IPR001579">
    <property type="entry name" value="Glyco_hydro_18_chit_AS"/>
</dbReference>
<sequence>MSSTTPTTGFKNVAYFVNWGIYGRNYHPQDLPAGELTHVLYAFANVRPESGEVYLTDTWSDTDKHYEGDSWNDVGTNLYGCAKQLYLQKKKNRQMKVLLSIGGWTYSSNFAQPASTPGGRARFANSAVDLMMNLGFDGIDIDWEYPQNDAQARDLVLLLEATRNALNCYAAEHTPGVHYLLTVAAPAGPQNYNRLNLAAMDRYLDFWNLMAYDYAGSWDTTAGHQANWNPDPRNTGCTPFSTAQAVRDFVAAGVPREKLVIGMPLYGRSFANTNGPGSAYQGQGQGSWEAGVYDYKALPIEGDCVKNDWSIGASWSYDQATRLMVSYDTPQMVQMKAHLIKQQGLGGAMYWESSGDRKGNGSLISTFVNSVGGVGALDRSQNTLEYPASKYDNLRAGFPGV</sequence>
<dbReference type="CDD" id="cd06548">
    <property type="entry name" value="GH18_chitinase"/>
    <property type="match status" value="1"/>
</dbReference>
<dbReference type="GO" id="GO:0008843">
    <property type="term" value="F:endochitinase activity"/>
    <property type="evidence" value="ECO:0007669"/>
    <property type="project" value="UniProtKB-EC"/>
</dbReference>
<dbReference type="EMBL" id="KZ107852">
    <property type="protein sequence ID" value="OSS46232.1"/>
    <property type="molecule type" value="Genomic_DNA"/>
</dbReference>
<organism evidence="12 13">
    <name type="scientific">Epicoccum nigrum</name>
    <name type="common">Soil fungus</name>
    <name type="synonym">Epicoccum purpurascens</name>
    <dbReference type="NCBI Taxonomy" id="105696"/>
    <lineage>
        <taxon>Eukaryota</taxon>
        <taxon>Fungi</taxon>
        <taxon>Dikarya</taxon>
        <taxon>Ascomycota</taxon>
        <taxon>Pezizomycotina</taxon>
        <taxon>Dothideomycetes</taxon>
        <taxon>Pleosporomycetidae</taxon>
        <taxon>Pleosporales</taxon>
        <taxon>Pleosporineae</taxon>
        <taxon>Didymellaceae</taxon>
        <taxon>Epicoccum</taxon>
    </lineage>
</organism>
<proteinExistence type="inferred from homology"/>
<dbReference type="Pfam" id="PF00704">
    <property type="entry name" value="Glyco_hydro_18"/>
    <property type="match status" value="1"/>
</dbReference>
<dbReference type="EC" id="3.2.1.14" evidence="3"/>
<evidence type="ECO:0000256" key="5">
    <source>
        <dbReference type="ARBA" id="ARBA00023024"/>
    </source>
</evidence>
<dbReference type="FunCoup" id="A0A1Y2LRJ8">
    <property type="interactions" value="562"/>
</dbReference>
<dbReference type="FunFam" id="3.10.50.10:FF:000005">
    <property type="entry name" value="Endochitinase B1"/>
    <property type="match status" value="1"/>
</dbReference>
<dbReference type="STRING" id="105696.A0A1Y2LRJ8"/>
<dbReference type="GO" id="GO:0000272">
    <property type="term" value="P:polysaccharide catabolic process"/>
    <property type="evidence" value="ECO:0007669"/>
    <property type="project" value="UniProtKB-KW"/>
</dbReference>
<evidence type="ECO:0000256" key="3">
    <source>
        <dbReference type="ARBA" id="ARBA00012729"/>
    </source>
</evidence>
<dbReference type="SUPFAM" id="SSF51445">
    <property type="entry name" value="(Trans)glycosidases"/>
    <property type="match status" value="1"/>
</dbReference>
<evidence type="ECO:0000256" key="1">
    <source>
        <dbReference type="ARBA" id="ARBA00000822"/>
    </source>
</evidence>
<evidence type="ECO:0000256" key="10">
    <source>
        <dbReference type="RuleBase" id="RU000489"/>
    </source>
</evidence>
<dbReference type="InterPro" id="IPR029070">
    <property type="entry name" value="Chitinase_insertion_sf"/>
</dbReference>
<gene>
    <name evidence="12" type="ORF">B5807_08193</name>
</gene>
<dbReference type="SMART" id="SM00636">
    <property type="entry name" value="Glyco_18"/>
    <property type="match status" value="1"/>
</dbReference>
<dbReference type="PROSITE" id="PS01095">
    <property type="entry name" value="GH18_1"/>
    <property type="match status" value="1"/>
</dbReference>
<dbReference type="InterPro" id="IPR001223">
    <property type="entry name" value="Glyco_hydro18_cat"/>
</dbReference>
<dbReference type="GO" id="GO:0008061">
    <property type="term" value="F:chitin binding"/>
    <property type="evidence" value="ECO:0007669"/>
    <property type="project" value="InterPro"/>
</dbReference>
<reference evidence="12 13" key="1">
    <citation type="journal article" date="2017" name="Genome Announc.">
        <title>Genome sequence of the saprophytic ascomycete Epicoccum nigrum ICMP 19927 strain isolated from New Zealand.</title>
        <authorList>
            <person name="Fokin M."/>
            <person name="Fleetwood D."/>
            <person name="Weir B.S."/>
            <person name="Villas-Boas S.G."/>
        </authorList>
    </citation>
    <scope>NUCLEOTIDE SEQUENCE [LARGE SCALE GENOMIC DNA]</scope>
    <source>
        <strain evidence="12 13">ICMP 19927</strain>
    </source>
</reference>
<dbReference type="Proteomes" id="UP000193240">
    <property type="component" value="Unassembled WGS sequence"/>
</dbReference>
<keyword evidence="8 10" id="KW-0326">Glycosidase</keyword>
<dbReference type="GO" id="GO:0006032">
    <property type="term" value="P:chitin catabolic process"/>
    <property type="evidence" value="ECO:0007669"/>
    <property type="project" value="UniProtKB-KW"/>
</dbReference>
<dbReference type="InParanoid" id="A0A1Y2LRJ8"/>
<evidence type="ECO:0000256" key="8">
    <source>
        <dbReference type="ARBA" id="ARBA00023295"/>
    </source>
</evidence>
<evidence type="ECO:0000259" key="11">
    <source>
        <dbReference type="PROSITE" id="PS51910"/>
    </source>
</evidence>
<protein>
    <recommendedName>
        <fullName evidence="3">chitinase</fullName>
        <ecNumber evidence="3">3.2.1.14</ecNumber>
    </recommendedName>
</protein>
<dbReference type="PANTHER" id="PTHR11177:SF317">
    <property type="entry name" value="CHITINASE 12-RELATED"/>
    <property type="match status" value="1"/>
</dbReference>
<feature type="domain" description="GH18" evidence="11">
    <location>
        <begin position="10"/>
        <end position="374"/>
    </location>
</feature>
<keyword evidence="13" id="KW-1185">Reference proteome</keyword>
<name>A0A1Y2LRJ8_EPING</name>
<evidence type="ECO:0000256" key="6">
    <source>
        <dbReference type="ARBA" id="ARBA00023180"/>
    </source>
</evidence>
<evidence type="ECO:0000256" key="4">
    <source>
        <dbReference type="ARBA" id="ARBA00022801"/>
    </source>
</evidence>
<evidence type="ECO:0000256" key="9">
    <source>
        <dbReference type="ARBA" id="ARBA00023326"/>
    </source>
</evidence>
<dbReference type="FunFam" id="3.20.20.80:FF:000095">
    <property type="entry name" value="Endochitinase B1"/>
    <property type="match status" value="1"/>
</dbReference>
<dbReference type="InterPro" id="IPR050314">
    <property type="entry name" value="Glycosyl_Hydrlase_18"/>
</dbReference>
<dbReference type="PANTHER" id="PTHR11177">
    <property type="entry name" value="CHITINASE"/>
    <property type="match status" value="1"/>
</dbReference>
<accession>A0A1Y2LRJ8</accession>
<dbReference type="AlphaFoldDB" id="A0A1Y2LRJ8"/>
<comment type="catalytic activity">
    <reaction evidence="1">
        <text>Random endo-hydrolysis of N-acetyl-beta-D-glucosaminide (1-&gt;4)-beta-linkages in chitin and chitodextrins.</text>
        <dbReference type="EC" id="3.2.1.14"/>
    </reaction>
</comment>